<dbReference type="SUPFAM" id="SSF103088">
    <property type="entry name" value="OmpA-like"/>
    <property type="match status" value="1"/>
</dbReference>
<keyword evidence="8" id="KW-1185">Reference proteome</keyword>
<dbReference type="PROSITE" id="PS51257">
    <property type="entry name" value="PROKAR_LIPOPROTEIN"/>
    <property type="match status" value="1"/>
</dbReference>
<dbReference type="PANTHER" id="PTHR30329">
    <property type="entry name" value="STATOR ELEMENT OF FLAGELLAR MOTOR COMPLEX"/>
    <property type="match status" value="1"/>
</dbReference>
<feature type="signal peptide" evidence="5">
    <location>
        <begin position="1"/>
        <end position="19"/>
    </location>
</feature>
<evidence type="ECO:0000313" key="8">
    <source>
        <dbReference type="Proteomes" id="UP000249524"/>
    </source>
</evidence>
<dbReference type="PANTHER" id="PTHR30329:SF21">
    <property type="entry name" value="LIPOPROTEIN YIAD-RELATED"/>
    <property type="match status" value="1"/>
</dbReference>
<protein>
    <submittedName>
        <fullName evidence="7">OmpA family protein</fullName>
    </submittedName>
</protein>
<dbReference type="InterPro" id="IPR006665">
    <property type="entry name" value="OmpA-like"/>
</dbReference>
<dbReference type="PRINTS" id="PR01021">
    <property type="entry name" value="OMPADOMAIN"/>
</dbReference>
<sequence>MRVLAFAAAAGLLSGCATSTVTLLNDEAGGPTGAVAVYDQDTGAEQGQLTAANTMARVGGKTVTVRPARGDRYADLMSRMPYPPRAYVLYFYEGTVQITEESKPVLEALRRAVTAETDVQIIGHTDTVGETEFNDKLSYDRAVEVRAALVKDGLPVENSRVVGRGERELRVPTADNVSESGNRRVEVILR</sequence>
<reference evidence="7 8" key="1">
    <citation type="submission" date="2018-05" db="EMBL/GenBank/DDBJ databases">
        <authorList>
            <person name="Lanie J.A."/>
            <person name="Ng W.-L."/>
            <person name="Kazmierczak K.M."/>
            <person name="Andrzejewski T.M."/>
            <person name="Davidsen T.M."/>
            <person name="Wayne K.J."/>
            <person name="Tettelin H."/>
            <person name="Glass J.I."/>
            <person name="Rusch D."/>
            <person name="Podicherti R."/>
            <person name="Tsui H.-C.T."/>
            <person name="Winkler M.E."/>
        </authorList>
    </citation>
    <scope>NUCLEOTIDE SEQUENCE [LARGE SCALE GENOMIC DNA]</scope>
    <source>
        <strain evidence="7 8">BUT-10</strain>
    </source>
</reference>
<dbReference type="InterPro" id="IPR036737">
    <property type="entry name" value="OmpA-like_sf"/>
</dbReference>
<dbReference type="InterPro" id="IPR050330">
    <property type="entry name" value="Bact_OuterMem_StrucFunc"/>
</dbReference>
<dbReference type="InterPro" id="IPR006664">
    <property type="entry name" value="OMP_bac"/>
</dbReference>
<name>A0A328BJK4_9CAUL</name>
<dbReference type="GO" id="GO:0009279">
    <property type="term" value="C:cell outer membrane"/>
    <property type="evidence" value="ECO:0007669"/>
    <property type="project" value="UniProtKB-SubCell"/>
</dbReference>
<evidence type="ECO:0000256" key="5">
    <source>
        <dbReference type="SAM" id="SignalP"/>
    </source>
</evidence>
<dbReference type="PROSITE" id="PS51123">
    <property type="entry name" value="OMPA_2"/>
    <property type="match status" value="1"/>
</dbReference>
<dbReference type="Pfam" id="PF00691">
    <property type="entry name" value="OmpA"/>
    <property type="match status" value="1"/>
</dbReference>
<evidence type="ECO:0000259" key="6">
    <source>
        <dbReference type="PROSITE" id="PS51123"/>
    </source>
</evidence>
<organism evidence="7 8">
    <name type="scientific">Phenylobacterium kunshanense</name>
    <dbReference type="NCBI Taxonomy" id="1445034"/>
    <lineage>
        <taxon>Bacteria</taxon>
        <taxon>Pseudomonadati</taxon>
        <taxon>Pseudomonadota</taxon>
        <taxon>Alphaproteobacteria</taxon>
        <taxon>Caulobacterales</taxon>
        <taxon>Caulobacteraceae</taxon>
        <taxon>Phenylobacterium</taxon>
    </lineage>
</organism>
<accession>A0A328BJK4</accession>
<dbReference type="AlphaFoldDB" id="A0A328BJK4"/>
<dbReference type="CDD" id="cd07185">
    <property type="entry name" value="OmpA_C-like"/>
    <property type="match status" value="1"/>
</dbReference>
<evidence type="ECO:0000256" key="2">
    <source>
        <dbReference type="ARBA" id="ARBA00023136"/>
    </source>
</evidence>
<feature type="chain" id="PRO_5016319247" evidence="5">
    <location>
        <begin position="20"/>
        <end position="190"/>
    </location>
</feature>
<dbReference type="EMBL" id="QFYS01000002">
    <property type="protein sequence ID" value="RAK67500.1"/>
    <property type="molecule type" value="Genomic_DNA"/>
</dbReference>
<dbReference type="Gene3D" id="3.30.1330.60">
    <property type="entry name" value="OmpA-like domain"/>
    <property type="match status" value="1"/>
</dbReference>
<dbReference type="Proteomes" id="UP000249524">
    <property type="component" value="Unassembled WGS sequence"/>
</dbReference>
<comment type="subcellular location">
    <subcellularLocation>
        <location evidence="1">Cell outer membrane</location>
    </subcellularLocation>
</comment>
<evidence type="ECO:0000256" key="4">
    <source>
        <dbReference type="PROSITE-ProRule" id="PRU00473"/>
    </source>
</evidence>
<dbReference type="OrthoDB" id="189250at2"/>
<comment type="caution">
    <text evidence="7">The sequence shown here is derived from an EMBL/GenBank/DDBJ whole genome shotgun (WGS) entry which is preliminary data.</text>
</comment>
<dbReference type="RefSeq" id="WP_111275111.1">
    <property type="nucleotide sequence ID" value="NZ_QFYS01000002.1"/>
</dbReference>
<keyword evidence="5" id="KW-0732">Signal</keyword>
<evidence type="ECO:0000313" key="7">
    <source>
        <dbReference type="EMBL" id="RAK67500.1"/>
    </source>
</evidence>
<proteinExistence type="predicted"/>
<keyword evidence="2 4" id="KW-0472">Membrane</keyword>
<evidence type="ECO:0000256" key="3">
    <source>
        <dbReference type="ARBA" id="ARBA00023237"/>
    </source>
</evidence>
<keyword evidence="3" id="KW-0998">Cell outer membrane</keyword>
<gene>
    <name evidence="7" type="ORF">DJ019_06210</name>
</gene>
<evidence type="ECO:0000256" key="1">
    <source>
        <dbReference type="ARBA" id="ARBA00004442"/>
    </source>
</evidence>
<feature type="domain" description="OmpA-like" evidence="6">
    <location>
        <begin position="78"/>
        <end position="190"/>
    </location>
</feature>